<dbReference type="InterPro" id="IPR036388">
    <property type="entry name" value="WH-like_DNA-bd_sf"/>
</dbReference>
<dbReference type="Proteomes" id="UP001501391">
    <property type="component" value="Unassembled WGS sequence"/>
</dbReference>
<accession>A0ABN3C385</accession>
<dbReference type="PROSITE" id="PS50921">
    <property type="entry name" value="ANTAR"/>
    <property type="match status" value="1"/>
</dbReference>
<dbReference type="InterPro" id="IPR005561">
    <property type="entry name" value="ANTAR"/>
</dbReference>
<keyword evidence="4" id="KW-1185">Reference proteome</keyword>
<gene>
    <name evidence="3" type="ORF">GCM10009787_67860</name>
</gene>
<dbReference type="Gene3D" id="1.10.10.10">
    <property type="entry name" value="Winged helix-like DNA-binding domain superfamily/Winged helix DNA-binding domain"/>
    <property type="match status" value="1"/>
</dbReference>
<feature type="region of interest" description="Disordered" evidence="1">
    <location>
        <begin position="114"/>
        <end position="135"/>
    </location>
</feature>
<sequence>MFAWRLAPAGRAAQGESMIGREEQAPHEQLTALQEEVEQLRRALVSHAVVDQAIGVVVTVGRLRPEQGWAALKHVSQHTNIKLREVARCLVEWPARGRLPEVIRRALPAAVEHARTGADADGREDEREVRCGRPG</sequence>
<comment type="caution">
    <text evidence="3">The sequence shown here is derived from an EMBL/GenBank/DDBJ whole genome shotgun (WGS) entry which is preliminary data.</text>
</comment>
<evidence type="ECO:0000313" key="4">
    <source>
        <dbReference type="Proteomes" id="UP001501391"/>
    </source>
</evidence>
<evidence type="ECO:0000256" key="1">
    <source>
        <dbReference type="SAM" id="MobiDB-lite"/>
    </source>
</evidence>
<name>A0ABN3C385_9ACTN</name>
<organism evidence="3 4">
    <name type="scientific">Streptomyces bangladeshensis</name>
    <dbReference type="NCBI Taxonomy" id="295352"/>
    <lineage>
        <taxon>Bacteria</taxon>
        <taxon>Bacillati</taxon>
        <taxon>Actinomycetota</taxon>
        <taxon>Actinomycetes</taxon>
        <taxon>Kitasatosporales</taxon>
        <taxon>Streptomycetaceae</taxon>
        <taxon>Streptomyces</taxon>
    </lineage>
</organism>
<dbReference type="InterPro" id="IPR011006">
    <property type="entry name" value="CheY-like_superfamily"/>
</dbReference>
<evidence type="ECO:0000313" key="3">
    <source>
        <dbReference type="EMBL" id="GAA2203700.1"/>
    </source>
</evidence>
<dbReference type="EMBL" id="BAAAOQ010000029">
    <property type="protein sequence ID" value="GAA2203700.1"/>
    <property type="molecule type" value="Genomic_DNA"/>
</dbReference>
<dbReference type="Pfam" id="PF03861">
    <property type="entry name" value="ANTAR"/>
    <property type="match status" value="1"/>
</dbReference>
<reference evidence="3 4" key="1">
    <citation type="journal article" date="2019" name="Int. J. Syst. Evol. Microbiol.">
        <title>The Global Catalogue of Microorganisms (GCM) 10K type strain sequencing project: providing services to taxonomists for standard genome sequencing and annotation.</title>
        <authorList>
            <consortium name="The Broad Institute Genomics Platform"/>
            <consortium name="The Broad Institute Genome Sequencing Center for Infectious Disease"/>
            <person name="Wu L."/>
            <person name="Ma J."/>
        </authorList>
    </citation>
    <scope>NUCLEOTIDE SEQUENCE [LARGE SCALE GENOMIC DNA]</scope>
    <source>
        <strain evidence="3 4">JCM 14924</strain>
    </source>
</reference>
<dbReference type="SUPFAM" id="SSF52172">
    <property type="entry name" value="CheY-like"/>
    <property type="match status" value="1"/>
</dbReference>
<feature type="domain" description="ANTAR" evidence="2">
    <location>
        <begin position="30"/>
        <end position="91"/>
    </location>
</feature>
<protein>
    <recommendedName>
        <fullName evidence="2">ANTAR domain-containing protein</fullName>
    </recommendedName>
</protein>
<evidence type="ECO:0000259" key="2">
    <source>
        <dbReference type="PROSITE" id="PS50921"/>
    </source>
</evidence>
<proteinExistence type="predicted"/>
<dbReference type="SMART" id="SM01012">
    <property type="entry name" value="ANTAR"/>
    <property type="match status" value="1"/>
</dbReference>